<dbReference type="AlphaFoldDB" id="A0A0N0P2M8"/>
<reference evidence="3 4" key="1">
    <citation type="journal article" date="2015" name="PLoS Pathog.">
        <title>Leptomonas seymouri: Adaptations to the Dixenous Life Cycle Analyzed by Genome Sequencing, Transcriptome Profiling and Co-infection with Leishmania donovani.</title>
        <authorList>
            <person name="Kraeva N."/>
            <person name="Butenko A."/>
            <person name="Hlavacova J."/>
            <person name="Kostygov A."/>
            <person name="Myskova J."/>
            <person name="Grybchuk D."/>
            <person name="Lestinova T."/>
            <person name="Votypka J."/>
            <person name="Volf P."/>
            <person name="Opperdoes F."/>
            <person name="Flegontov P."/>
            <person name="Lukes J."/>
            <person name="Yurchenko V."/>
        </authorList>
    </citation>
    <scope>NUCLEOTIDE SEQUENCE [LARGE SCALE GENOMIC DNA]</scope>
    <source>
        <strain evidence="3 4">ATCC 30220</strain>
    </source>
</reference>
<feature type="compositionally biased region" description="Polar residues" evidence="1">
    <location>
        <begin position="208"/>
        <end position="217"/>
    </location>
</feature>
<accession>A0A0N0P2M8</accession>
<sequence>MPLIPERIGGTAVSGFAQSFWLGVAAIVFLFAALALARCIAQHCGCMGSRLSASDSYAQDSGEKRVTEVEEGNIKRVPNASMTTASPVGSHGGSNATQHASVTAGATLRDVKLFSELSPLFSALGTSYGSSGATSQLLHPYQVLDTEASVPPVFQAHARSLVPLSKRGSKSPAAMAAVEDVGVRAQFSRLLSAAQGANAHEEDHVGNVSRQTPVQQQHDPHGIPDNVVSPAALPLRPPSLLPLPHDEAVIEDYPSDRLSPPNPNGLSYPSPEPPRQQKRMLKHLNSSGERKAKMAPSSPPPVAHPPPAPSRSSSSTAFCASGGTATAPRAVGKVERRTSSRITSVPPATAVHSEEDGGEAVTTQHCSHQAVLHAYREELEHVQEELRSVLLAKGEAETARQRITDEVRDMEQYKVTLDGIIAFTLLELEDAAGGVEEAEAQVRCESALVLQRVLTAQEALRQQSLAAAS</sequence>
<protein>
    <submittedName>
        <fullName evidence="3">Uncharacterized protein</fullName>
    </submittedName>
</protein>
<feature type="region of interest" description="Disordered" evidence="1">
    <location>
        <begin position="252"/>
        <end position="353"/>
    </location>
</feature>
<name>A0A0N0P2M8_LEPSE</name>
<organism evidence="3 4">
    <name type="scientific">Leptomonas seymouri</name>
    <dbReference type="NCBI Taxonomy" id="5684"/>
    <lineage>
        <taxon>Eukaryota</taxon>
        <taxon>Discoba</taxon>
        <taxon>Euglenozoa</taxon>
        <taxon>Kinetoplastea</taxon>
        <taxon>Metakinetoplastina</taxon>
        <taxon>Trypanosomatida</taxon>
        <taxon>Trypanosomatidae</taxon>
        <taxon>Leishmaniinae</taxon>
        <taxon>Leptomonas</taxon>
    </lineage>
</organism>
<gene>
    <name evidence="3" type="ORF">ABL78_7839</name>
</gene>
<feature type="transmembrane region" description="Helical" evidence="2">
    <location>
        <begin position="20"/>
        <end position="41"/>
    </location>
</feature>
<dbReference type="OrthoDB" id="10639717at2759"/>
<dbReference type="Proteomes" id="UP000038009">
    <property type="component" value="Unassembled WGS sequence"/>
</dbReference>
<proteinExistence type="predicted"/>
<dbReference type="EMBL" id="LJSK01000431">
    <property type="protein sequence ID" value="KPI83136.1"/>
    <property type="molecule type" value="Genomic_DNA"/>
</dbReference>
<feature type="compositionally biased region" description="Pro residues" evidence="1">
    <location>
        <begin position="297"/>
        <end position="309"/>
    </location>
</feature>
<feature type="region of interest" description="Disordered" evidence="1">
    <location>
        <begin position="195"/>
        <end position="240"/>
    </location>
</feature>
<keyword evidence="4" id="KW-1185">Reference proteome</keyword>
<keyword evidence="2" id="KW-1133">Transmembrane helix</keyword>
<evidence type="ECO:0000256" key="2">
    <source>
        <dbReference type="SAM" id="Phobius"/>
    </source>
</evidence>
<evidence type="ECO:0000313" key="3">
    <source>
        <dbReference type="EMBL" id="KPI83136.1"/>
    </source>
</evidence>
<keyword evidence="2" id="KW-0472">Membrane</keyword>
<evidence type="ECO:0000313" key="4">
    <source>
        <dbReference type="Proteomes" id="UP000038009"/>
    </source>
</evidence>
<feature type="compositionally biased region" description="Low complexity" evidence="1">
    <location>
        <begin position="310"/>
        <end position="321"/>
    </location>
</feature>
<dbReference type="VEuPathDB" id="TriTrypDB:Lsey_0431_0010"/>
<evidence type="ECO:0000256" key="1">
    <source>
        <dbReference type="SAM" id="MobiDB-lite"/>
    </source>
</evidence>
<comment type="caution">
    <text evidence="3">The sequence shown here is derived from an EMBL/GenBank/DDBJ whole genome shotgun (WGS) entry which is preliminary data.</text>
</comment>
<keyword evidence="2" id="KW-0812">Transmembrane</keyword>